<evidence type="ECO:0000313" key="3">
    <source>
        <dbReference type="EMBL" id="KAG6957490.1"/>
    </source>
</evidence>
<feature type="region of interest" description="Disordered" evidence="2">
    <location>
        <begin position="579"/>
        <end position="614"/>
    </location>
</feature>
<evidence type="ECO:0000256" key="2">
    <source>
        <dbReference type="SAM" id="MobiDB-lite"/>
    </source>
</evidence>
<feature type="compositionally biased region" description="Basic residues" evidence="2">
    <location>
        <begin position="834"/>
        <end position="851"/>
    </location>
</feature>
<keyword evidence="1" id="KW-0175">Coiled coil</keyword>
<protein>
    <submittedName>
        <fullName evidence="3">Uncharacterized protein</fullName>
    </submittedName>
</protein>
<keyword evidence="4" id="KW-1185">Reference proteome</keyword>
<dbReference type="AlphaFoldDB" id="A0A8J5INZ9"/>
<organism evidence="3 4">
    <name type="scientific">Phytophthora aleatoria</name>
    <dbReference type="NCBI Taxonomy" id="2496075"/>
    <lineage>
        <taxon>Eukaryota</taxon>
        <taxon>Sar</taxon>
        <taxon>Stramenopiles</taxon>
        <taxon>Oomycota</taxon>
        <taxon>Peronosporomycetes</taxon>
        <taxon>Peronosporales</taxon>
        <taxon>Peronosporaceae</taxon>
        <taxon>Phytophthora</taxon>
    </lineage>
</organism>
<feature type="compositionally biased region" description="Polar residues" evidence="2">
    <location>
        <begin position="722"/>
        <end position="734"/>
    </location>
</feature>
<accession>A0A8J5INZ9</accession>
<proteinExistence type="predicted"/>
<comment type="caution">
    <text evidence="3">The sequence shown here is derived from an EMBL/GenBank/DDBJ whole genome shotgun (WGS) entry which is preliminary data.</text>
</comment>
<dbReference type="Proteomes" id="UP000709295">
    <property type="component" value="Unassembled WGS sequence"/>
</dbReference>
<feature type="compositionally biased region" description="Basic residues" evidence="2">
    <location>
        <begin position="737"/>
        <end position="747"/>
    </location>
</feature>
<feature type="region of interest" description="Disordered" evidence="2">
    <location>
        <begin position="714"/>
        <end position="872"/>
    </location>
</feature>
<feature type="coiled-coil region" evidence="1">
    <location>
        <begin position="360"/>
        <end position="387"/>
    </location>
</feature>
<sequence length="872" mass="97569">MLDATNAMEDTAASQDAKTLVPMSLSLVAKKEKILQMEVAKLEKLLAQRNEMLGGLRESHEYLLTTNGQLQERSRLRREMLVSLRMLLGADQEQNGKDKQGLCDTIGVNELEATAEKCGVLKDILLGLGDKRAGLEQQYMGCEEQTARNTMALRAKEERLREVRNTYFLLQEDIHSTQWNFTSDQAELAAEDKHLNAVSQNAQGQAAAVEKADTALRAEKAAVEDLRTTWHNYEDMVHEEHRQLAIANEDARSEQRELQKLLQSTGATCAADEDVLQAAKDLQMRLQHLNEDATSVKFFKRELALRRKQEKDILSFTQSSIKAKHEQLTWLDRQRAHLENEQKEAVNAHAADEAAYCTFIEEHNAEMASLEAQIKYAGKQMKSTERAITARNKKTAAVNKQVAQKTMALQEWTTKIDAKQDQVARSAATQKLVDAEVLSVQEALEQALHRAEHTQQLITAQKMESEELRSSCEMLDSEIQHTHKTLAMMRNSIAATQTAVKNRIDEIRDKFLSTFVMEDTKNLIQLLNKEIESWTTKDMDEVDDTIARETLMLKERYNILTAETRKKFGKTLRQKEKQYNAKLEKLKKKTAEKKSKPTTNSAYKPPMGNEDETEKPAHHILVCATSHKHESDKNTENPVGEENEANIRELDPSRMSNEGKLSKQIPPSKERSHTKGVPKQAPKSARRGLNLVDESLQTDNDLTDTFTADTTTAAKVAKPAHSTFSQQRSLNNASGVRPRRLRRRRPAQKAGKPAAASITPELALSVDNDSAAPSAHRNPATEISSQDPLDSPVGCDEDLAVPRPAQDAKKTSSIASQGAAKKPLVQKVGQRSKGATKRRTSTKAKALHRSRISLGRSQPGVDWSTADTFSFA</sequence>
<gene>
    <name evidence="3" type="ORF">JG688_00010948</name>
</gene>
<feature type="region of interest" description="Disordered" evidence="2">
    <location>
        <begin position="626"/>
        <end position="696"/>
    </location>
</feature>
<evidence type="ECO:0000313" key="4">
    <source>
        <dbReference type="Proteomes" id="UP000709295"/>
    </source>
</evidence>
<evidence type="ECO:0000256" key="1">
    <source>
        <dbReference type="SAM" id="Coils"/>
    </source>
</evidence>
<dbReference type="EMBL" id="JAENGY010000726">
    <property type="protein sequence ID" value="KAG6957490.1"/>
    <property type="molecule type" value="Genomic_DNA"/>
</dbReference>
<reference evidence="3" key="1">
    <citation type="submission" date="2021-01" db="EMBL/GenBank/DDBJ databases">
        <title>Phytophthora aleatoria, a newly-described species from Pinus radiata is distinct from Phytophthora cactorum isolates based on comparative genomics.</title>
        <authorList>
            <person name="Mcdougal R."/>
            <person name="Panda P."/>
            <person name="Williams N."/>
            <person name="Studholme D.J."/>
        </authorList>
    </citation>
    <scope>NUCLEOTIDE SEQUENCE</scope>
    <source>
        <strain evidence="3">NZFS 4037</strain>
    </source>
</reference>
<name>A0A8J5INZ9_9STRA</name>